<dbReference type="EMBL" id="GG657883">
    <property type="protein sequence ID" value="EEF81167.1"/>
    <property type="molecule type" value="Genomic_DNA"/>
</dbReference>
<name>C0N2A4_9GAMM</name>
<sequence length="134" mass="15390">MFGLELIKFKRELTQNFSDCFATLKDELGNVPIEIQNDAFINGAIVGVCDAYLDQQQVHKKSSRALILDAVFEEIYRRESVQVQTKVDDWFQQQDSAFFEGHKQASTGIEHSARLKWLSEFAQQNFESANNLIL</sequence>
<gene>
    <name evidence="1" type="ORF">MDMS009_159</name>
</gene>
<dbReference type="AlphaFoldDB" id="C0N2A4"/>
<protein>
    <submittedName>
        <fullName evidence="1">Uncharacterized protein</fullName>
    </submittedName>
</protein>
<evidence type="ECO:0000313" key="2">
    <source>
        <dbReference type="Proteomes" id="UP000004679"/>
    </source>
</evidence>
<dbReference type="OrthoDB" id="9762378at2"/>
<accession>C0N2A4</accession>
<keyword evidence="2" id="KW-1185">Reference proteome</keyword>
<dbReference type="Proteomes" id="UP000004679">
    <property type="component" value="Unassembled WGS sequence"/>
</dbReference>
<evidence type="ECO:0000313" key="1">
    <source>
        <dbReference type="EMBL" id="EEF81167.1"/>
    </source>
</evidence>
<reference evidence="1 2" key="1">
    <citation type="journal article" date="2011" name="J. Bacteriol.">
        <title>Draft genome sequence of the chemolithoheterotrophic, halophilic methylotroph Methylophaga thiooxydans DMS010.</title>
        <authorList>
            <person name="Boden R."/>
            <person name="Ferriera S."/>
            <person name="Johnson J."/>
            <person name="Kelly D.P."/>
            <person name="Murrell J.C."/>
            <person name="Schafer H."/>
        </authorList>
    </citation>
    <scope>NUCLEOTIDE SEQUENCE [LARGE SCALE GENOMIC DNA]</scope>
    <source>
        <strain evidence="1 2">DMS010</strain>
    </source>
</reference>
<dbReference type="HOGENOM" id="CLU_1893777_0_0_6"/>
<organism evidence="1 2">
    <name type="scientific">Methylophaga thiooxydans DMS010</name>
    <dbReference type="NCBI Taxonomy" id="637616"/>
    <lineage>
        <taxon>Bacteria</taxon>
        <taxon>Pseudomonadati</taxon>
        <taxon>Pseudomonadota</taxon>
        <taxon>Gammaproteobacteria</taxon>
        <taxon>Thiotrichales</taxon>
        <taxon>Piscirickettsiaceae</taxon>
        <taxon>Methylophaga</taxon>
    </lineage>
</organism>
<proteinExistence type="predicted"/>
<dbReference type="RefSeq" id="WP_008289947.1">
    <property type="nucleotide sequence ID" value="NZ_GG657883.1"/>
</dbReference>